<sequence>MSEQVRENPTLAEPRTSTEVRFGFGSGSESVLNPTPATLVLTSDAAVPRREFADAAKYPSPFGCTTVVHDAPDEQWGERADDRALNKNAIDTIAAHRYSAERPRLLIKIVHSTFPSILSYSFTYPGNSAGRRTATSMSQRRHRSDSTGFLSAAEIGPATVPRRIAGKCAHLQESKTAERDPNSETTANST</sequence>
<keyword evidence="3" id="KW-1185">Reference proteome</keyword>
<feature type="region of interest" description="Disordered" evidence="1">
    <location>
        <begin position="130"/>
        <end position="149"/>
    </location>
</feature>
<reference evidence="2" key="1">
    <citation type="submission" date="2023-03" db="EMBL/GenBank/DDBJ databases">
        <title>Massive genome expansion in bonnet fungi (Mycena s.s.) driven by repeated elements and novel gene families across ecological guilds.</title>
        <authorList>
            <consortium name="Lawrence Berkeley National Laboratory"/>
            <person name="Harder C.B."/>
            <person name="Miyauchi S."/>
            <person name="Viragh M."/>
            <person name="Kuo A."/>
            <person name="Thoen E."/>
            <person name="Andreopoulos B."/>
            <person name="Lu D."/>
            <person name="Skrede I."/>
            <person name="Drula E."/>
            <person name="Henrissat B."/>
            <person name="Morin E."/>
            <person name="Kohler A."/>
            <person name="Barry K."/>
            <person name="LaButti K."/>
            <person name="Morin E."/>
            <person name="Salamov A."/>
            <person name="Lipzen A."/>
            <person name="Mereny Z."/>
            <person name="Hegedus B."/>
            <person name="Baldrian P."/>
            <person name="Stursova M."/>
            <person name="Weitz H."/>
            <person name="Taylor A."/>
            <person name="Grigoriev I.V."/>
            <person name="Nagy L.G."/>
            <person name="Martin F."/>
            <person name="Kauserud H."/>
        </authorList>
    </citation>
    <scope>NUCLEOTIDE SEQUENCE</scope>
    <source>
        <strain evidence="2">CBHHK182m</strain>
    </source>
</reference>
<protein>
    <submittedName>
        <fullName evidence="2">Uncharacterized protein</fullName>
    </submittedName>
</protein>
<dbReference type="AlphaFoldDB" id="A0AAD7I1B4"/>
<feature type="region of interest" description="Disordered" evidence="1">
    <location>
        <begin position="1"/>
        <end position="27"/>
    </location>
</feature>
<feature type="region of interest" description="Disordered" evidence="1">
    <location>
        <begin position="169"/>
        <end position="190"/>
    </location>
</feature>
<name>A0AAD7I1B4_9AGAR</name>
<organism evidence="2 3">
    <name type="scientific">Mycena metata</name>
    <dbReference type="NCBI Taxonomy" id="1033252"/>
    <lineage>
        <taxon>Eukaryota</taxon>
        <taxon>Fungi</taxon>
        <taxon>Dikarya</taxon>
        <taxon>Basidiomycota</taxon>
        <taxon>Agaricomycotina</taxon>
        <taxon>Agaricomycetes</taxon>
        <taxon>Agaricomycetidae</taxon>
        <taxon>Agaricales</taxon>
        <taxon>Marasmiineae</taxon>
        <taxon>Mycenaceae</taxon>
        <taxon>Mycena</taxon>
    </lineage>
</organism>
<feature type="compositionally biased region" description="Basic and acidic residues" evidence="1">
    <location>
        <begin position="170"/>
        <end position="182"/>
    </location>
</feature>
<gene>
    <name evidence="2" type="ORF">B0H16DRAFT_1468354</name>
</gene>
<comment type="caution">
    <text evidence="2">The sequence shown here is derived from an EMBL/GenBank/DDBJ whole genome shotgun (WGS) entry which is preliminary data.</text>
</comment>
<evidence type="ECO:0000256" key="1">
    <source>
        <dbReference type="SAM" id="MobiDB-lite"/>
    </source>
</evidence>
<dbReference type="EMBL" id="JARKIB010000142">
    <property type="protein sequence ID" value="KAJ7732844.1"/>
    <property type="molecule type" value="Genomic_DNA"/>
</dbReference>
<accession>A0AAD7I1B4</accession>
<dbReference type="Proteomes" id="UP001215598">
    <property type="component" value="Unassembled WGS sequence"/>
</dbReference>
<proteinExistence type="predicted"/>
<evidence type="ECO:0000313" key="2">
    <source>
        <dbReference type="EMBL" id="KAJ7732844.1"/>
    </source>
</evidence>
<evidence type="ECO:0000313" key="3">
    <source>
        <dbReference type="Proteomes" id="UP001215598"/>
    </source>
</evidence>